<organism evidence="8 9">
    <name type="scientific">Williamsia herbipolensis</name>
    <dbReference type="NCBI Taxonomy" id="1603258"/>
    <lineage>
        <taxon>Bacteria</taxon>
        <taxon>Bacillati</taxon>
        <taxon>Actinomycetota</taxon>
        <taxon>Actinomycetes</taxon>
        <taxon>Mycobacteriales</taxon>
        <taxon>Nocardiaceae</taxon>
        <taxon>Williamsia</taxon>
    </lineage>
</organism>
<keyword evidence="9" id="KW-1185">Reference proteome</keyword>
<dbReference type="RefSeq" id="WP_328857149.1">
    <property type="nucleotide sequence ID" value="NZ_CP108021.1"/>
</dbReference>
<evidence type="ECO:0000256" key="2">
    <source>
        <dbReference type="ARBA" id="ARBA00005417"/>
    </source>
</evidence>
<evidence type="ECO:0000256" key="1">
    <source>
        <dbReference type="ARBA" id="ARBA00004202"/>
    </source>
</evidence>
<dbReference type="CDD" id="cd03230">
    <property type="entry name" value="ABC_DR_subfamily_A"/>
    <property type="match status" value="1"/>
</dbReference>
<dbReference type="InterPro" id="IPR027417">
    <property type="entry name" value="P-loop_NTPase"/>
</dbReference>
<comment type="similarity">
    <text evidence="2">Belongs to the ABC transporter superfamily.</text>
</comment>
<dbReference type="PANTHER" id="PTHR42711:SF5">
    <property type="entry name" value="ABC TRANSPORTER ATP-BINDING PROTEIN NATA"/>
    <property type="match status" value="1"/>
</dbReference>
<name>A0AAU4K0Z7_9NOCA</name>
<dbReference type="PROSITE" id="PS50893">
    <property type="entry name" value="ABC_TRANSPORTER_2"/>
    <property type="match status" value="1"/>
</dbReference>
<dbReference type="GO" id="GO:0005886">
    <property type="term" value="C:plasma membrane"/>
    <property type="evidence" value="ECO:0007669"/>
    <property type="project" value="UniProtKB-SubCell"/>
</dbReference>
<dbReference type="InterPro" id="IPR017871">
    <property type="entry name" value="ABC_transporter-like_CS"/>
</dbReference>
<dbReference type="GO" id="GO:0016887">
    <property type="term" value="F:ATP hydrolysis activity"/>
    <property type="evidence" value="ECO:0007669"/>
    <property type="project" value="InterPro"/>
</dbReference>
<evidence type="ECO:0000313" key="9">
    <source>
        <dbReference type="Proteomes" id="UP001432128"/>
    </source>
</evidence>
<proteinExistence type="inferred from homology"/>
<evidence type="ECO:0000256" key="3">
    <source>
        <dbReference type="ARBA" id="ARBA00022448"/>
    </source>
</evidence>
<protein>
    <submittedName>
        <fullName evidence="8">ABC transporter ATP-binding protein</fullName>
    </submittedName>
</protein>
<keyword evidence="4" id="KW-0547">Nucleotide-binding</keyword>
<dbReference type="Gene3D" id="3.40.50.300">
    <property type="entry name" value="P-loop containing nucleotide triphosphate hydrolases"/>
    <property type="match status" value="1"/>
</dbReference>
<keyword evidence="6" id="KW-0046">Antibiotic resistance</keyword>
<dbReference type="GO" id="GO:0046677">
    <property type="term" value="P:response to antibiotic"/>
    <property type="evidence" value="ECO:0007669"/>
    <property type="project" value="UniProtKB-KW"/>
</dbReference>
<evidence type="ECO:0000256" key="6">
    <source>
        <dbReference type="ARBA" id="ARBA00023251"/>
    </source>
</evidence>
<dbReference type="InterPro" id="IPR050763">
    <property type="entry name" value="ABC_transporter_ATP-binding"/>
</dbReference>
<keyword evidence="5 8" id="KW-0067">ATP-binding</keyword>
<evidence type="ECO:0000256" key="4">
    <source>
        <dbReference type="ARBA" id="ARBA00022741"/>
    </source>
</evidence>
<reference evidence="8 9" key="1">
    <citation type="submission" date="2022-10" db="EMBL/GenBank/DDBJ databases">
        <title>The complete genomes of actinobacterial strains from the NBC collection.</title>
        <authorList>
            <person name="Joergensen T.S."/>
            <person name="Alvarez Arevalo M."/>
            <person name="Sterndorff E.B."/>
            <person name="Faurdal D."/>
            <person name="Vuksanovic O."/>
            <person name="Mourched A.-S."/>
            <person name="Charusanti P."/>
            <person name="Shaw S."/>
            <person name="Blin K."/>
            <person name="Weber T."/>
        </authorList>
    </citation>
    <scope>NUCLEOTIDE SEQUENCE [LARGE SCALE GENOMIC DNA]</scope>
    <source>
        <strain evidence="8 9">NBC_00319</strain>
    </source>
</reference>
<evidence type="ECO:0000313" key="8">
    <source>
        <dbReference type="EMBL" id="WUM19686.1"/>
    </source>
</evidence>
<dbReference type="EMBL" id="CP108021">
    <property type="protein sequence ID" value="WUM19686.1"/>
    <property type="molecule type" value="Genomic_DNA"/>
</dbReference>
<dbReference type="Proteomes" id="UP001432128">
    <property type="component" value="Chromosome"/>
</dbReference>
<dbReference type="SUPFAM" id="SSF52540">
    <property type="entry name" value="P-loop containing nucleoside triphosphate hydrolases"/>
    <property type="match status" value="1"/>
</dbReference>
<dbReference type="SMART" id="SM00382">
    <property type="entry name" value="AAA"/>
    <property type="match status" value="1"/>
</dbReference>
<dbReference type="InterPro" id="IPR003439">
    <property type="entry name" value="ABC_transporter-like_ATP-bd"/>
</dbReference>
<dbReference type="PANTHER" id="PTHR42711">
    <property type="entry name" value="ABC TRANSPORTER ATP-BINDING PROTEIN"/>
    <property type="match status" value="1"/>
</dbReference>
<gene>
    <name evidence="8" type="ORF">OG579_18625</name>
</gene>
<dbReference type="KEGG" id="whr:OG579_18625"/>
<dbReference type="Pfam" id="PF00005">
    <property type="entry name" value="ABC_tran"/>
    <property type="match status" value="1"/>
</dbReference>
<dbReference type="InterPro" id="IPR003593">
    <property type="entry name" value="AAA+_ATPase"/>
</dbReference>
<evidence type="ECO:0000259" key="7">
    <source>
        <dbReference type="PROSITE" id="PS50893"/>
    </source>
</evidence>
<accession>A0AAU4K0Z7</accession>
<dbReference type="AlphaFoldDB" id="A0AAU4K0Z7"/>
<dbReference type="GO" id="GO:0005524">
    <property type="term" value="F:ATP binding"/>
    <property type="evidence" value="ECO:0007669"/>
    <property type="project" value="UniProtKB-KW"/>
</dbReference>
<dbReference type="PROSITE" id="PS00211">
    <property type="entry name" value="ABC_TRANSPORTER_1"/>
    <property type="match status" value="1"/>
</dbReference>
<evidence type="ECO:0000256" key="5">
    <source>
        <dbReference type="ARBA" id="ARBA00022840"/>
    </source>
</evidence>
<feature type="domain" description="ABC transporter" evidence="7">
    <location>
        <begin position="8"/>
        <end position="234"/>
    </location>
</feature>
<keyword evidence="3" id="KW-0813">Transport</keyword>
<comment type="subcellular location">
    <subcellularLocation>
        <location evidence="1">Cell membrane</location>
        <topology evidence="1">Peripheral membrane protein</topology>
    </subcellularLocation>
</comment>
<sequence>MSESEAVVAVSGLRKRFGRTQVLDGLDLTVEKGSVAGFLGPNGAGKSTTIRVLLGTYRRDGGSVSVLGGDPVRDAVAIHRRIAYVPGDVNLWPQMTGGECIDALLALRGATPRPADRAAMIDRFDLDPTKRISAYSKGNRQKVVLVAAFASRADLLILDEPTSGLDPLMEDVFGRCVREAAEAGTSVLLSSHILGEVERLCDTVTIIRAGRTVESGTLAQMRHLTRTRVTAEVVGSTDGLAELPGVADLETTPSTTDGTAVTLSVAPAGLSALLTALGTRGVRSLQIAPPSLEELFLGYYGHHGDGPDRDEH</sequence>